<dbReference type="OrthoDB" id="9795583at2"/>
<evidence type="ECO:0000313" key="15">
    <source>
        <dbReference type="Proteomes" id="UP000285844"/>
    </source>
</evidence>
<evidence type="ECO:0000313" key="7">
    <source>
        <dbReference type="EMBL" id="MSC57542.1"/>
    </source>
</evidence>
<dbReference type="RefSeq" id="WP_022097986.1">
    <property type="nucleotide sequence ID" value="NZ_CABIXW010000003.1"/>
</dbReference>
<evidence type="ECO:0000256" key="3">
    <source>
        <dbReference type="ARBA" id="ARBA00023125"/>
    </source>
</evidence>
<dbReference type="Proteomes" id="UP000284794">
    <property type="component" value="Unassembled WGS sequence"/>
</dbReference>
<keyword evidence="4" id="KW-0804">Transcription</keyword>
<dbReference type="Gene3D" id="1.10.10.10">
    <property type="entry name" value="Winged helix-like DNA-binding domain superfamily/Winged helix DNA-binding domain"/>
    <property type="match status" value="1"/>
</dbReference>
<evidence type="ECO:0000313" key="8">
    <source>
        <dbReference type="EMBL" id="RHC13620.1"/>
    </source>
</evidence>
<dbReference type="Proteomes" id="UP000095621">
    <property type="component" value="Unassembled WGS sequence"/>
</dbReference>
<dbReference type="EMBL" id="QSHM01000005">
    <property type="protein sequence ID" value="RHC13620.1"/>
    <property type="molecule type" value="Genomic_DNA"/>
</dbReference>
<gene>
    <name evidence="10" type="ORF">DW007_06030</name>
    <name evidence="9" type="ORF">DW811_07025</name>
    <name evidence="8" type="ORF">DW858_06075</name>
    <name evidence="5" type="ORF">ERS852490_01923</name>
    <name evidence="6" type="ORF">ERS852492_01267</name>
    <name evidence="7" type="ORF">GKE48_08810</name>
</gene>
<reference evidence="11 12" key="1">
    <citation type="submission" date="2015-09" db="EMBL/GenBank/DDBJ databases">
        <authorList>
            <consortium name="Pathogen Informatics"/>
        </authorList>
    </citation>
    <scope>NUCLEOTIDE SEQUENCE [LARGE SCALE GENOMIC DNA]</scope>
    <source>
        <strain evidence="5 11">2789STDY5834875</strain>
        <strain evidence="6 12">2789STDY5834878</strain>
    </source>
</reference>
<protein>
    <submittedName>
        <fullName evidence="8">BlaI/MecI/CopY family transcriptional regulator</fullName>
    </submittedName>
    <submittedName>
        <fullName evidence="6">Copper transport repressor, CopY/TcrY family</fullName>
    </submittedName>
</protein>
<comment type="similarity">
    <text evidence="1">Belongs to the BlaI transcriptional regulatory family.</text>
</comment>
<evidence type="ECO:0000313" key="12">
    <source>
        <dbReference type="Proteomes" id="UP000095780"/>
    </source>
</evidence>
<evidence type="ECO:0000313" key="11">
    <source>
        <dbReference type="Proteomes" id="UP000095621"/>
    </source>
</evidence>
<dbReference type="InterPro" id="IPR036390">
    <property type="entry name" value="WH_DNA-bd_sf"/>
</dbReference>
<evidence type="ECO:0000256" key="2">
    <source>
        <dbReference type="ARBA" id="ARBA00023015"/>
    </source>
</evidence>
<keyword evidence="3" id="KW-0238">DNA-binding</keyword>
<reference evidence="13 14" key="2">
    <citation type="submission" date="2018-08" db="EMBL/GenBank/DDBJ databases">
        <title>A genome reference for cultivated species of the human gut microbiota.</title>
        <authorList>
            <person name="Zou Y."/>
            <person name="Xue W."/>
            <person name="Luo G."/>
        </authorList>
    </citation>
    <scope>NUCLEOTIDE SEQUENCE [LARGE SCALE GENOMIC DNA]</scope>
    <source>
        <strain evidence="10 14">AF36-7BH</strain>
        <strain evidence="9 13">AM32-2AC</strain>
        <strain evidence="8 15">AM37-3BH</strain>
    </source>
</reference>
<evidence type="ECO:0000313" key="14">
    <source>
        <dbReference type="Proteomes" id="UP000285201"/>
    </source>
</evidence>
<dbReference type="EMBL" id="WKRD01000006">
    <property type="protein sequence ID" value="MSC57542.1"/>
    <property type="molecule type" value="Genomic_DNA"/>
</dbReference>
<dbReference type="GO" id="GO:0045892">
    <property type="term" value="P:negative regulation of DNA-templated transcription"/>
    <property type="evidence" value="ECO:0007669"/>
    <property type="project" value="InterPro"/>
</dbReference>
<accession>A0A174Z8X0</accession>
<keyword evidence="2" id="KW-0805">Transcription regulation</keyword>
<dbReference type="Pfam" id="PF03965">
    <property type="entry name" value="Penicillinase_R"/>
    <property type="match status" value="1"/>
</dbReference>
<reference evidence="7 16" key="3">
    <citation type="journal article" date="2019" name="Nat. Med.">
        <title>A library of human gut bacterial isolates paired with longitudinal multiomics data enables mechanistic microbiome research.</title>
        <authorList>
            <person name="Poyet M."/>
            <person name="Groussin M."/>
            <person name="Gibbons S.M."/>
            <person name="Avila-Pacheco J."/>
            <person name="Jiang X."/>
            <person name="Kearney S.M."/>
            <person name="Perrotta A.R."/>
            <person name="Berdy B."/>
            <person name="Zhao S."/>
            <person name="Lieberman T.D."/>
            <person name="Swanson P.K."/>
            <person name="Smith M."/>
            <person name="Roesemann S."/>
            <person name="Alexander J.E."/>
            <person name="Rich S.A."/>
            <person name="Livny J."/>
            <person name="Vlamakis H."/>
            <person name="Clish C."/>
            <person name="Bullock K."/>
            <person name="Deik A."/>
            <person name="Scott J."/>
            <person name="Pierce K.A."/>
            <person name="Xavier R.J."/>
            <person name="Alm E.J."/>
        </authorList>
    </citation>
    <scope>NUCLEOTIDE SEQUENCE [LARGE SCALE GENOMIC DNA]</scope>
    <source>
        <strain evidence="7 16">BIOML-A1</strain>
    </source>
</reference>
<dbReference type="PIRSF" id="PIRSF019455">
    <property type="entry name" value="CopR_AtkY"/>
    <property type="match status" value="1"/>
</dbReference>
<dbReference type="Gene3D" id="1.10.4040.10">
    <property type="entry name" value="Penicillinase repressor domain"/>
    <property type="match status" value="1"/>
</dbReference>
<evidence type="ECO:0000313" key="9">
    <source>
        <dbReference type="EMBL" id="RHD08961.1"/>
    </source>
</evidence>
<dbReference type="Proteomes" id="UP000095780">
    <property type="component" value="Unassembled WGS sequence"/>
</dbReference>
<dbReference type="Proteomes" id="UP000481964">
    <property type="component" value="Unassembled WGS sequence"/>
</dbReference>
<dbReference type="EMBL" id="CZBV01000003">
    <property type="protein sequence ID" value="CUQ83783.1"/>
    <property type="molecule type" value="Genomic_DNA"/>
</dbReference>
<evidence type="ECO:0000313" key="13">
    <source>
        <dbReference type="Proteomes" id="UP000284794"/>
    </source>
</evidence>
<evidence type="ECO:0000256" key="4">
    <source>
        <dbReference type="ARBA" id="ARBA00023163"/>
    </source>
</evidence>
<dbReference type="EMBL" id="CZBU01000004">
    <property type="protein sequence ID" value="CUQ78128.1"/>
    <property type="molecule type" value="Genomic_DNA"/>
</dbReference>
<dbReference type="InterPro" id="IPR005650">
    <property type="entry name" value="BlaI_family"/>
</dbReference>
<evidence type="ECO:0000313" key="6">
    <source>
        <dbReference type="EMBL" id="CUQ83783.1"/>
    </source>
</evidence>
<name>A0A174Z8X0_9FIRM</name>
<dbReference type="GO" id="GO:0003677">
    <property type="term" value="F:DNA binding"/>
    <property type="evidence" value="ECO:0007669"/>
    <property type="project" value="UniProtKB-KW"/>
</dbReference>
<dbReference type="Proteomes" id="UP000285844">
    <property type="component" value="Unassembled WGS sequence"/>
</dbReference>
<dbReference type="InterPro" id="IPR036388">
    <property type="entry name" value="WH-like_DNA-bd_sf"/>
</dbReference>
<evidence type="ECO:0000256" key="1">
    <source>
        <dbReference type="ARBA" id="ARBA00011046"/>
    </source>
</evidence>
<dbReference type="AlphaFoldDB" id="A0A174Z8X0"/>
<dbReference type="Proteomes" id="UP000285201">
    <property type="component" value="Unassembled WGS sequence"/>
</dbReference>
<evidence type="ECO:0000313" key="16">
    <source>
        <dbReference type="Proteomes" id="UP000481964"/>
    </source>
</evidence>
<evidence type="ECO:0000313" key="5">
    <source>
        <dbReference type="EMBL" id="CUQ78128.1"/>
    </source>
</evidence>
<sequence>MSRNHFNELSPCEALIMKLIWEAPQDIPVQELIDQLRDDYGKDYARTTVVTFVGKLKDKRFVDTYRKGKAAFIHPLRSEEEYRRQLLKEEADFWFNGKAVDMVASICESQKLEDDEVKRIKKILNGLNK</sequence>
<organism evidence="6 12">
    <name type="scientific">Lachnospira eligens</name>
    <dbReference type="NCBI Taxonomy" id="39485"/>
    <lineage>
        <taxon>Bacteria</taxon>
        <taxon>Bacillati</taxon>
        <taxon>Bacillota</taxon>
        <taxon>Clostridia</taxon>
        <taxon>Lachnospirales</taxon>
        <taxon>Lachnospiraceae</taxon>
        <taxon>Lachnospira</taxon>
    </lineage>
</organism>
<evidence type="ECO:0000313" key="10">
    <source>
        <dbReference type="EMBL" id="RHL69101.1"/>
    </source>
</evidence>
<dbReference type="SUPFAM" id="SSF46785">
    <property type="entry name" value="Winged helix' DNA-binding domain"/>
    <property type="match status" value="1"/>
</dbReference>
<dbReference type="EMBL" id="QROY01000004">
    <property type="protein sequence ID" value="RHL69101.1"/>
    <property type="molecule type" value="Genomic_DNA"/>
</dbReference>
<proteinExistence type="inferred from homology"/>
<dbReference type="EMBL" id="QSIS01000007">
    <property type="protein sequence ID" value="RHD08961.1"/>
    <property type="molecule type" value="Genomic_DNA"/>
</dbReference>